<keyword evidence="5" id="KW-0325">Glycoprotein</keyword>
<dbReference type="InterPro" id="IPR003961">
    <property type="entry name" value="FN3_dom"/>
</dbReference>
<feature type="domain" description="Fibronectin type-III" evidence="10">
    <location>
        <begin position="603"/>
        <end position="706"/>
    </location>
</feature>
<feature type="domain" description="Fibronectin type-III" evidence="10">
    <location>
        <begin position="497"/>
        <end position="598"/>
    </location>
</feature>
<dbReference type="Pfam" id="PF13927">
    <property type="entry name" value="Ig_3"/>
    <property type="match status" value="1"/>
</dbReference>
<feature type="transmembrane region" description="Helical" evidence="8">
    <location>
        <begin position="1083"/>
        <end position="1109"/>
    </location>
</feature>
<feature type="domain" description="Ig-like" evidence="9">
    <location>
        <begin position="20"/>
        <end position="104"/>
    </location>
</feature>
<evidence type="ECO:0000256" key="7">
    <source>
        <dbReference type="SAM" id="MobiDB-lite"/>
    </source>
</evidence>
<dbReference type="SUPFAM" id="SSF48726">
    <property type="entry name" value="Immunoglobulin"/>
    <property type="match status" value="4"/>
</dbReference>
<feature type="region of interest" description="Disordered" evidence="7">
    <location>
        <begin position="1381"/>
        <end position="1431"/>
    </location>
</feature>
<feature type="domain" description="Fibronectin type-III" evidence="10">
    <location>
        <begin position="923"/>
        <end position="1020"/>
    </location>
</feature>
<keyword evidence="2" id="KW-0677">Repeat</keyword>
<keyword evidence="11" id="KW-1185">Reference proteome</keyword>
<dbReference type="InterPro" id="IPR003598">
    <property type="entry name" value="Ig_sub2"/>
</dbReference>
<feature type="region of interest" description="Disordered" evidence="7">
    <location>
        <begin position="1189"/>
        <end position="1226"/>
    </location>
</feature>
<dbReference type="PROSITE" id="PS50853">
    <property type="entry name" value="FN3"/>
    <property type="match status" value="6"/>
</dbReference>
<dbReference type="InterPro" id="IPR013783">
    <property type="entry name" value="Ig-like_fold"/>
</dbReference>
<name>A0A915J235_ROMCU</name>
<evidence type="ECO:0000256" key="5">
    <source>
        <dbReference type="ARBA" id="ARBA00023180"/>
    </source>
</evidence>
<keyword evidence="8" id="KW-0812">Transmembrane</keyword>
<dbReference type="GO" id="GO:0098609">
    <property type="term" value="P:cell-cell adhesion"/>
    <property type="evidence" value="ECO:0007669"/>
    <property type="project" value="TreeGrafter"/>
</dbReference>
<evidence type="ECO:0000256" key="2">
    <source>
        <dbReference type="ARBA" id="ARBA00022737"/>
    </source>
</evidence>
<evidence type="ECO:0000256" key="6">
    <source>
        <dbReference type="ARBA" id="ARBA00023319"/>
    </source>
</evidence>
<dbReference type="SMART" id="SM00060">
    <property type="entry name" value="FN3"/>
    <property type="match status" value="6"/>
</dbReference>
<sequence>RNSVELAFLREPVNVVSVANQKIVLDCTVSGNHSRVNVKWKKNDSILDVDRTRGRITISSNGSLIISSIIGSSYVQKDTESDQGVYQCVVTINNTWTFVSRKATVDVTVQSKFNEQPENKSVLEGEIVQFSCSPSTKQTVNVSWHKDNILIDSNTQKRFSVIPMSNALQIKQVQSSDQGLYQCRFGTSESPEGRLKVLKNDVALDASEPKFVVLPRGKFVGMKDLLILECAANGHPEPQISWLKDKILIETEIKIHGQGTLIISDIQQKDAGLYTCRASNSEDSVDASATIIVTTPPYFITKPQNVYAKEMQDVEFECKVGGKPTPSITWLKNGELIVSSDYFVIDQYRLKIYGLVKLDEAVYQCFAENEVGNIQTSAQLIVEAADLATLQSNLQLPSQPLNLRQLKMDGKSVTLSWDPPLNGHGSLGYVVYYKRDGSNRERFSNATLTDHKSFFVGNLTPNSQYSFRIVAFNKNGFGPSSPFLKINTADYDGLPSVVRNLQAVVVSPNSVEIRWDPPVDRNSVSFYKLFYIAVNAKQNFGDFPTNRRKNNDNDDDDYIDLDDSEETEVQNPLTFIQAVNKKGVGSTSDVVTVRTYSDVPSAAPRNVSITALTQDSVVIRWAPPTDKHRNGQIMHYKIRYRQKVRGSQVKYLNASAEESQKLIAGTLLASILGLQAGLSYNFAIAAATINGTGPYCEWATFQLKFGDKEDDVVLGPVTALKLEGHGSEIHLFWSPPTTDGNIRGYKISWGPGVPDVFHELVGPADRFHIIRNLQPNREYVVCIRAFNKADGFPVYETVRTVAVSQPQQASIAGRDLRPPIEVRAITRSASNIVLTWLDQDLMALHSSSSSKLDNRFYNVSYNSPATHGSRFRYIRAQRTSHAFEHLRPNTRYEFAVQVVLNGQRSEWSMTASNHTFSSAPTSSPMDLTVAQRPDNPNSVIINWMPPKHANGVITKYLVYYTNDAALPDSKWLIEGIRGDRMTTTIDNILPDIEYTFKIQAINDKGYSPVSSPRTFRTTSNLKNAGPFNSPYRNAVPSAPDFLGPSLTGLRGSASRINKVDGDSMNNLLPTSRHIVTTTQPPHFTLILVFVGVFGAVLACGLILAFAYVYRRRKRRLHNNARSLGLAVDGTPLAANGKDLKPPPDLWIHHDHNLELIKNGAKRNGSVLSESKNGNHVPSSGAPSLRDLEQLSSARRSPSPAPSDNQPRYHSLAMMPPPSCGTLPRNYRHNMLSTSASNNIDNVAINAPLLPQSARCYPTQQGNTPNAVYTGPKNITSNPEDDGSANVVLSNNSITPVASIAAETYPAKQQTPIHRNSNPLKSFSVLSNPPPAPPIAKIHSKASKSNFFGARRRRSFSPLISSLKLKKFSFKSLEVTRIRTVNGSSPGQAPICSDNRSPAPKLGSASVTMLKNKKQQQQEAPPHQQKQPLLSTPSSTEIYTASLTPPGQTLYGSVKDFDVDEVLNPLEALRCLRRDGRYPPVYEAPLRSALSLSLRIK</sequence>
<feature type="domain" description="Ig-like" evidence="9">
    <location>
        <begin position="111"/>
        <end position="184"/>
    </location>
</feature>
<feature type="domain" description="Ig-like" evidence="9">
    <location>
        <begin position="297"/>
        <end position="381"/>
    </location>
</feature>
<evidence type="ECO:0000256" key="8">
    <source>
        <dbReference type="SAM" id="Phobius"/>
    </source>
</evidence>
<keyword evidence="8" id="KW-1133">Transmembrane helix</keyword>
<dbReference type="GO" id="GO:0016020">
    <property type="term" value="C:membrane"/>
    <property type="evidence" value="ECO:0007669"/>
    <property type="project" value="UniProtKB-SubCell"/>
</dbReference>
<evidence type="ECO:0000256" key="1">
    <source>
        <dbReference type="ARBA" id="ARBA00004370"/>
    </source>
</evidence>
<dbReference type="FunFam" id="2.60.40.10:FF:000004">
    <property type="entry name" value="DCC isoform 1"/>
    <property type="match status" value="1"/>
</dbReference>
<dbReference type="Gene3D" id="2.60.40.10">
    <property type="entry name" value="Immunoglobulins"/>
    <property type="match status" value="10"/>
</dbReference>
<dbReference type="SMART" id="SM00408">
    <property type="entry name" value="IGc2"/>
    <property type="match status" value="4"/>
</dbReference>
<reference evidence="12" key="1">
    <citation type="submission" date="2022-11" db="UniProtKB">
        <authorList>
            <consortium name="WormBaseParasite"/>
        </authorList>
    </citation>
    <scope>IDENTIFICATION</scope>
</reference>
<evidence type="ECO:0000313" key="12">
    <source>
        <dbReference type="WBParaSite" id="nRc.2.0.1.t20460-RA"/>
    </source>
</evidence>
<keyword evidence="3 8" id="KW-0472">Membrane</keyword>
<dbReference type="InterPro" id="IPR036116">
    <property type="entry name" value="FN3_sf"/>
</dbReference>
<feature type="domain" description="Ig-like" evidence="9">
    <location>
        <begin position="209"/>
        <end position="292"/>
    </location>
</feature>
<dbReference type="OMA" id="CHERNSN"/>
<dbReference type="CDD" id="cd00096">
    <property type="entry name" value="Ig"/>
    <property type="match status" value="2"/>
</dbReference>
<comment type="subcellular location">
    <subcellularLocation>
        <location evidence="1">Membrane</location>
    </subcellularLocation>
</comment>
<accession>A0A915J235</accession>
<feature type="region of interest" description="Disordered" evidence="7">
    <location>
        <begin position="1164"/>
        <end position="1183"/>
    </location>
</feature>
<dbReference type="Pfam" id="PF00041">
    <property type="entry name" value="fn3"/>
    <property type="match status" value="4"/>
</dbReference>
<keyword evidence="6" id="KW-0393">Immunoglobulin domain</keyword>
<keyword evidence="4" id="KW-1015">Disulfide bond</keyword>
<dbReference type="InterPro" id="IPR036179">
    <property type="entry name" value="Ig-like_dom_sf"/>
</dbReference>
<evidence type="ECO:0000259" key="9">
    <source>
        <dbReference type="PROSITE" id="PS50835"/>
    </source>
</evidence>
<dbReference type="Proteomes" id="UP000887565">
    <property type="component" value="Unplaced"/>
</dbReference>
<dbReference type="InterPro" id="IPR007110">
    <property type="entry name" value="Ig-like_dom"/>
</dbReference>
<dbReference type="PANTHER" id="PTHR44170:SF54">
    <property type="entry name" value="FI24025P1"/>
    <property type="match status" value="1"/>
</dbReference>
<feature type="compositionally biased region" description="Low complexity" evidence="7">
    <location>
        <begin position="1414"/>
        <end position="1427"/>
    </location>
</feature>
<dbReference type="PRINTS" id="PR00014">
    <property type="entry name" value="FNTYPEIII"/>
</dbReference>
<dbReference type="InterPro" id="IPR003599">
    <property type="entry name" value="Ig_sub"/>
</dbReference>
<evidence type="ECO:0000256" key="3">
    <source>
        <dbReference type="ARBA" id="ARBA00023136"/>
    </source>
</evidence>
<evidence type="ECO:0000259" key="10">
    <source>
        <dbReference type="PROSITE" id="PS50853"/>
    </source>
</evidence>
<feature type="compositionally biased region" description="Polar residues" evidence="7">
    <location>
        <begin position="1165"/>
        <end position="1181"/>
    </location>
</feature>
<dbReference type="FunFam" id="2.60.40.10:FF:000028">
    <property type="entry name" value="Neuronal cell adhesion molecule"/>
    <property type="match status" value="1"/>
</dbReference>
<feature type="domain" description="Fibronectin type-III" evidence="10">
    <location>
        <begin position="399"/>
        <end position="491"/>
    </location>
</feature>
<dbReference type="SMART" id="SM00409">
    <property type="entry name" value="IG"/>
    <property type="match status" value="4"/>
</dbReference>
<dbReference type="WBParaSite" id="nRc.2.0.1.t20460-RA">
    <property type="protein sequence ID" value="nRc.2.0.1.t20460-RA"/>
    <property type="gene ID" value="nRc.2.0.1.g20460"/>
</dbReference>
<evidence type="ECO:0000256" key="4">
    <source>
        <dbReference type="ARBA" id="ARBA00023157"/>
    </source>
</evidence>
<feature type="domain" description="Fibronectin type-III" evidence="10">
    <location>
        <begin position="713"/>
        <end position="806"/>
    </location>
</feature>
<protein>
    <submittedName>
        <fullName evidence="12">Uncharacterized protein</fullName>
    </submittedName>
</protein>
<dbReference type="SUPFAM" id="SSF49265">
    <property type="entry name" value="Fibronectin type III"/>
    <property type="match status" value="4"/>
</dbReference>
<dbReference type="FunFam" id="2.60.40.10:FF:000032">
    <property type="entry name" value="palladin isoform X1"/>
    <property type="match status" value="1"/>
</dbReference>
<dbReference type="Pfam" id="PF07679">
    <property type="entry name" value="I-set"/>
    <property type="match status" value="3"/>
</dbReference>
<proteinExistence type="predicted"/>
<dbReference type="CDD" id="cd00063">
    <property type="entry name" value="FN3"/>
    <property type="match status" value="6"/>
</dbReference>
<organism evidence="11 12">
    <name type="scientific">Romanomermis culicivorax</name>
    <name type="common">Nematode worm</name>
    <dbReference type="NCBI Taxonomy" id="13658"/>
    <lineage>
        <taxon>Eukaryota</taxon>
        <taxon>Metazoa</taxon>
        <taxon>Ecdysozoa</taxon>
        <taxon>Nematoda</taxon>
        <taxon>Enoplea</taxon>
        <taxon>Dorylaimia</taxon>
        <taxon>Mermithida</taxon>
        <taxon>Mermithoidea</taxon>
        <taxon>Mermithidae</taxon>
        <taxon>Romanomermis</taxon>
    </lineage>
</organism>
<dbReference type="PANTHER" id="PTHR44170">
    <property type="entry name" value="PROTEIN SIDEKICK"/>
    <property type="match status" value="1"/>
</dbReference>
<dbReference type="InterPro" id="IPR013098">
    <property type="entry name" value="Ig_I-set"/>
</dbReference>
<dbReference type="PROSITE" id="PS50835">
    <property type="entry name" value="IG_LIKE"/>
    <property type="match status" value="4"/>
</dbReference>
<evidence type="ECO:0000313" key="11">
    <source>
        <dbReference type="Proteomes" id="UP000887565"/>
    </source>
</evidence>
<feature type="domain" description="Fibronectin type-III" evidence="10">
    <location>
        <begin position="818"/>
        <end position="921"/>
    </location>
</feature>